<keyword evidence="4" id="KW-1185">Reference proteome</keyword>
<dbReference type="GO" id="GO:0005634">
    <property type="term" value="C:nucleus"/>
    <property type="evidence" value="ECO:0007669"/>
    <property type="project" value="TreeGrafter"/>
</dbReference>
<dbReference type="SMART" id="SM01198">
    <property type="entry name" value="FBA"/>
    <property type="match status" value="1"/>
</dbReference>
<dbReference type="SMART" id="SM00184">
    <property type="entry name" value="RING"/>
    <property type="match status" value="1"/>
</dbReference>
<dbReference type="InterPro" id="IPR013083">
    <property type="entry name" value="Znf_RING/FYVE/PHD"/>
</dbReference>
<evidence type="ECO:0000313" key="3">
    <source>
        <dbReference type="EMBL" id="KAJ8905205.1"/>
    </source>
</evidence>
<dbReference type="PROSITE" id="PS50089">
    <property type="entry name" value="ZF_RING_2"/>
    <property type="match status" value="1"/>
</dbReference>
<proteinExistence type="predicted"/>
<dbReference type="GO" id="GO:0061630">
    <property type="term" value="F:ubiquitin protein ligase activity"/>
    <property type="evidence" value="ECO:0007669"/>
    <property type="project" value="TreeGrafter"/>
</dbReference>
<reference evidence="3 4" key="1">
    <citation type="journal article" date="2023" name="Nat. Commun.">
        <title>Origin of minicircular mitochondrial genomes in red algae.</title>
        <authorList>
            <person name="Lee Y."/>
            <person name="Cho C.H."/>
            <person name="Lee Y.M."/>
            <person name="Park S.I."/>
            <person name="Yang J.H."/>
            <person name="West J.A."/>
            <person name="Bhattacharya D."/>
            <person name="Yoon H.S."/>
        </authorList>
    </citation>
    <scope>NUCLEOTIDE SEQUENCE [LARGE SCALE GENOMIC DNA]</scope>
    <source>
        <strain evidence="3 4">CCMP1338</strain>
        <tissue evidence="3">Whole cell</tissue>
    </source>
</reference>
<name>A0AAV8URM4_9RHOD</name>
<sequence length="399" mass="44402">MEKCGVKLDCGHDCNGYAGETTHVSCLVEGCVSRSRFQSGKDDCAICLDALDEEPCIELSCGHIWHLDCLKSQLQLAQPNPRRRLLFTGCSCAQCGKFCEHEALNDVLRNVTALRAKVDAMILEQAKVDELDKSSTVTTVGGAYYGKLLDYGRHIYAFYLCSVCEEPYFGGTVACADAEERDLPASDRMCTKCNSRGAIICGEASHRGFYVWKCRIKQYIQGVNLRKFVVHPSDICVEVSAKYMARTDCPSVFELVACILDSEGRILNSFSSGVLAAPADYWDGVRHVFEPTDGAHFALVVARGKDHRFWRGNFGSKVTCLSVRVLFDESVTDPRDIIYPEAFENLSEDNDMLLREAVRRAVRAMDSRVMRPQPSRSTGRADVSPLRGNVTDISDCRFM</sequence>
<dbReference type="InterPro" id="IPR008979">
    <property type="entry name" value="Galactose-bd-like_sf"/>
</dbReference>
<evidence type="ECO:0000259" key="2">
    <source>
        <dbReference type="PROSITE" id="PS50089"/>
    </source>
</evidence>
<dbReference type="Pfam" id="PF04300">
    <property type="entry name" value="FBA"/>
    <property type="match status" value="1"/>
</dbReference>
<dbReference type="SUPFAM" id="SSF49785">
    <property type="entry name" value="Galactose-binding domain-like"/>
    <property type="match status" value="1"/>
</dbReference>
<keyword evidence="1" id="KW-0862">Zinc</keyword>
<evidence type="ECO:0000313" key="4">
    <source>
        <dbReference type="Proteomes" id="UP001157974"/>
    </source>
</evidence>
<dbReference type="Gene3D" id="3.30.40.10">
    <property type="entry name" value="Zinc/RING finger domain, C3HC4 (zinc finger)"/>
    <property type="match status" value="1"/>
</dbReference>
<dbReference type="PANTHER" id="PTHR45943">
    <property type="entry name" value="E3 UBIQUITIN-PROTEIN LIGASE MYCBP2"/>
    <property type="match status" value="1"/>
</dbReference>
<dbReference type="AlphaFoldDB" id="A0AAV8URM4"/>
<keyword evidence="1" id="KW-0863">Zinc-finger</keyword>
<protein>
    <recommendedName>
        <fullName evidence="2">RING-type domain-containing protein</fullName>
    </recommendedName>
</protein>
<dbReference type="SUPFAM" id="SSF57850">
    <property type="entry name" value="RING/U-box"/>
    <property type="match status" value="1"/>
</dbReference>
<organism evidence="3 4">
    <name type="scientific">Rhodosorus marinus</name>
    <dbReference type="NCBI Taxonomy" id="101924"/>
    <lineage>
        <taxon>Eukaryota</taxon>
        <taxon>Rhodophyta</taxon>
        <taxon>Stylonematophyceae</taxon>
        <taxon>Stylonematales</taxon>
        <taxon>Stylonemataceae</taxon>
        <taxon>Rhodosorus</taxon>
    </lineage>
</organism>
<dbReference type="EMBL" id="JAMWBK010000005">
    <property type="protein sequence ID" value="KAJ8905205.1"/>
    <property type="molecule type" value="Genomic_DNA"/>
</dbReference>
<dbReference type="Proteomes" id="UP001157974">
    <property type="component" value="Unassembled WGS sequence"/>
</dbReference>
<comment type="caution">
    <text evidence="3">The sequence shown here is derived from an EMBL/GenBank/DDBJ whole genome shotgun (WGS) entry which is preliminary data.</text>
</comment>
<keyword evidence="1" id="KW-0479">Metal-binding</keyword>
<accession>A0AAV8URM4</accession>
<dbReference type="InterPro" id="IPR001841">
    <property type="entry name" value="Znf_RING"/>
</dbReference>
<dbReference type="GO" id="GO:0008270">
    <property type="term" value="F:zinc ion binding"/>
    <property type="evidence" value="ECO:0007669"/>
    <property type="project" value="UniProtKB-KW"/>
</dbReference>
<dbReference type="PANTHER" id="PTHR45943:SF2">
    <property type="entry name" value="RING-TYPE DOMAIN-CONTAINING PROTEIN"/>
    <property type="match status" value="1"/>
</dbReference>
<dbReference type="Gene3D" id="2.60.120.260">
    <property type="entry name" value="Galactose-binding domain-like"/>
    <property type="match status" value="1"/>
</dbReference>
<feature type="domain" description="RING-type" evidence="2">
    <location>
        <begin position="44"/>
        <end position="95"/>
    </location>
</feature>
<gene>
    <name evidence="3" type="ORF">NDN08_001714</name>
</gene>
<dbReference type="GO" id="GO:0005886">
    <property type="term" value="C:plasma membrane"/>
    <property type="evidence" value="ECO:0007669"/>
    <property type="project" value="TreeGrafter"/>
</dbReference>
<dbReference type="InterPro" id="IPR007397">
    <property type="entry name" value="F-box-assoc_dom"/>
</dbReference>
<evidence type="ECO:0000256" key="1">
    <source>
        <dbReference type="PROSITE-ProRule" id="PRU00175"/>
    </source>
</evidence>